<protein>
    <submittedName>
        <fullName evidence="4">S-layer homology domain-containing protein</fullName>
    </submittedName>
</protein>
<evidence type="ECO:0000259" key="3">
    <source>
        <dbReference type="PROSITE" id="PS51272"/>
    </source>
</evidence>
<name>A0ABW3GUI3_9BACL</name>
<feature type="region of interest" description="Disordered" evidence="1">
    <location>
        <begin position="212"/>
        <end position="232"/>
    </location>
</feature>
<proteinExistence type="predicted"/>
<gene>
    <name evidence="4" type="ORF">ACFQ0V_00900</name>
</gene>
<evidence type="ECO:0000256" key="1">
    <source>
        <dbReference type="SAM" id="MobiDB-lite"/>
    </source>
</evidence>
<dbReference type="RefSeq" id="WP_381008782.1">
    <property type="nucleotide sequence ID" value="NZ_JBHTJF010000001.1"/>
</dbReference>
<reference evidence="5" key="1">
    <citation type="journal article" date="2019" name="Int. J. Syst. Evol. Microbiol.">
        <title>The Global Catalogue of Microorganisms (GCM) 10K type strain sequencing project: providing services to taxonomists for standard genome sequencing and annotation.</title>
        <authorList>
            <consortium name="The Broad Institute Genomics Platform"/>
            <consortium name="The Broad Institute Genome Sequencing Center for Infectious Disease"/>
            <person name="Wu L."/>
            <person name="Ma J."/>
        </authorList>
    </citation>
    <scope>NUCLEOTIDE SEQUENCE [LARGE SCALE GENOMIC DNA]</scope>
    <source>
        <strain evidence="5">CCUG 63563</strain>
    </source>
</reference>
<dbReference type="Proteomes" id="UP001596976">
    <property type="component" value="Unassembled WGS sequence"/>
</dbReference>
<sequence>MKKWLLTFVVALLLMPSMAVTTSADELQGLSLEKEVREAIALGIIQGDTQGKINPKNEVTREQFAAFIARMLKLEPSTSQVSFVDYTNGHRLSREVMAVVDAGYIQGTRTNEFLPNDPITREQIATIIANILTEENLTASKRITILDSDKFGGSTTIRNVYQVYAYGISSGTWINDAGTEMRYSPKNTAKRDEAAATLLRLNKVLLEKPAVKPPVLPNPTPPVTPKPEPKPPVVAPKEAYTLAYVKNGKLVQGDESFKNYATALSEMTKDRNAVGVYNKNKVVAAKNGIAYGPTAGKVVTVYKNNNLTGQYTYQEPGKEMKIISNGEKAIYVKIGDTLGYVNADHVNVLPYESVQYRDYYKVATNGMLVHYPKSHLNTTANTYGYVVGPASPSMKSGDTFYSLDGVHFEKIGTKQTFVHYPYFQFQSIRTKTNYTAEELDTFIMSEVQRLERTGIARYADASKKSKLIGLGSYLKEVEEKHRVNALFILGAAIHESDFGTSWNALNKNNIFGIQVFDSNPGAGAMYASPERSIDAFIARYMNDRYAIPSANLLYSNGAVPGNKTIGANVMYASDPHWGAKIASKMWTADQFLGQKDYKQHRLAITTDKSGATIYRGPSTSSGTLFKYQAKYLGHSGYSGYPLAIVEEQKDAQNRTWYKVFSDELIEENGKYVEFGWVQAQDVKLISE</sequence>
<keyword evidence="5" id="KW-1185">Reference proteome</keyword>
<feature type="domain" description="SLH" evidence="3">
    <location>
        <begin position="83"/>
        <end position="142"/>
    </location>
</feature>
<evidence type="ECO:0000256" key="2">
    <source>
        <dbReference type="SAM" id="SignalP"/>
    </source>
</evidence>
<dbReference type="PROSITE" id="PS51272">
    <property type="entry name" value="SLH"/>
    <property type="match status" value="2"/>
</dbReference>
<organism evidence="4 5">
    <name type="scientific">Savagea faecisuis</name>
    <dbReference type="NCBI Taxonomy" id="1274803"/>
    <lineage>
        <taxon>Bacteria</taxon>
        <taxon>Bacillati</taxon>
        <taxon>Bacillota</taxon>
        <taxon>Bacilli</taxon>
        <taxon>Bacillales</taxon>
        <taxon>Caryophanaceae</taxon>
        <taxon>Savagea</taxon>
    </lineage>
</organism>
<comment type="caution">
    <text evidence="4">The sequence shown here is derived from an EMBL/GenBank/DDBJ whole genome shotgun (WGS) entry which is preliminary data.</text>
</comment>
<evidence type="ECO:0000313" key="4">
    <source>
        <dbReference type="EMBL" id="MFD0942347.1"/>
    </source>
</evidence>
<accession>A0ABW3GUI3</accession>
<dbReference type="Pfam" id="PF01832">
    <property type="entry name" value="Glucosaminidase"/>
    <property type="match status" value="1"/>
</dbReference>
<dbReference type="Pfam" id="PF00395">
    <property type="entry name" value="SLH"/>
    <property type="match status" value="2"/>
</dbReference>
<dbReference type="EMBL" id="JBHTJF010000001">
    <property type="protein sequence ID" value="MFD0942347.1"/>
    <property type="molecule type" value="Genomic_DNA"/>
</dbReference>
<keyword evidence="2" id="KW-0732">Signal</keyword>
<dbReference type="InterPro" id="IPR001119">
    <property type="entry name" value="SLH_dom"/>
</dbReference>
<dbReference type="InterPro" id="IPR002901">
    <property type="entry name" value="MGlyc_endo_b_GlcNAc-like_dom"/>
</dbReference>
<dbReference type="Gene3D" id="1.10.530.10">
    <property type="match status" value="1"/>
</dbReference>
<dbReference type="SMART" id="SM00047">
    <property type="entry name" value="LYZ2"/>
    <property type="match status" value="1"/>
</dbReference>
<feature type="chain" id="PRO_5047226493" evidence="2">
    <location>
        <begin position="20"/>
        <end position="687"/>
    </location>
</feature>
<evidence type="ECO:0000313" key="5">
    <source>
        <dbReference type="Proteomes" id="UP001596976"/>
    </source>
</evidence>
<feature type="domain" description="SLH" evidence="3">
    <location>
        <begin position="19"/>
        <end position="82"/>
    </location>
</feature>
<feature type="signal peptide" evidence="2">
    <location>
        <begin position="1"/>
        <end position="19"/>
    </location>
</feature>